<keyword evidence="2" id="KW-0067">ATP-binding</keyword>
<keyword evidence="1" id="KW-0547">Nucleotide-binding</keyword>
<protein>
    <submittedName>
        <fullName evidence="4">AMP-binding protein</fullName>
    </submittedName>
</protein>
<accession>A0ABS6YLI9</accession>
<dbReference type="Gene3D" id="3.40.50.12780">
    <property type="entry name" value="N-terminal domain of ligase-like"/>
    <property type="match status" value="1"/>
</dbReference>
<evidence type="ECO:0000259" key="3">
    <source>
        <dbReference type="Pfam" id="PF00501"/>
    </source>
</evidence>
<feature type="domain" description="AMP-dependent synthetase/ligase" evidence="3">
    <location>
        <begin position="56"/>
        <end position="507"/>
    </location>
</feature>
<sequence length="687" mass="73470">MGVRKDLRRAQRRSDLAGRAEVELVRDAHGTVREARTAPLVARATAGSTADIPFTNAAEAPDAVVLRRKRGGRWHPVTAAAFAREVTDIAKGLLAAGLEPGGRVALMSRTRYEWAVLDFAIWAAGGQSVPLYATSSAEQIEWILRDSGARLLIAETAENAATVEEAVAAGNAETADNALTAENAETAIATAENTATAEEAPRAHVVAPPLDGGLRIWHIDGGAMAELTALGRDVSDEEVTKRRSALTPDSIATLCYTSGTTGRPKGCVLTHANLHAEAANTVDLLHPVFKEITGQVASTLLFLPLAHILGRSLQIACMLARIELGHFPSVKPDELRPELRAFRPTFLVGVPYLFEKIHDAGRATAEKMGRAASFDRAERVAVRFGEAYLDKFLDPSRPGPSLGLRLGWALYELLVYRRIRKEVGGNLRYAISGGSPLDRDLNLFFYAAGIIVYEGYGLTETTAAATLTPPLRPRPGTVGLPVPGTAVRIADDGEVLLKGGIVFTGYWNNPAATDAVLTEGWLATGDLGALDEAGYLTITGRKKDIIVTSGGKNVAPAVLEDRLRGRAVVGQCIVVGDNRSYVAALVALDPEAVTHWLAVRRRPLETPLAELARDPEMIAEVQRAVDHANAAVSRAESIRRFAIIEGEFSEANGLLTPSLKIKRHAVTAAYAREIEALYGAGGEKDGE</sequence>
<dbReference type="InterPro" id="IPR042099">
    <property type="entry name" value="ANL_N_sf"/>
</dbReference>
<organism evidence="4 5">
    <name type="scientific">Streptomyces anatolicus</name>
    <dbReference type="NCBI Taxonomy" id="2675858"/>
    <lineage>
        <taxon>Bacteria</taxon>
        <taxon>Bacillati</taxon>
        <taxon>Actinomycetota</taxon>
        <taxon>Actinomycetes</taxon>
        <taxon>Kitasatosporales</taxon>
        <taxon>Streptomycetaceae</taxon>
        <taxon>Streptomyces</taxon>
    </lineage>
</organism>
<evidence type="ECO:0000256" key="2">
    <source>
        <dbReference type="ARBA" id="ARBA00022840"/>
    </source>
</evidence>
<proteinExistence type="predicted"/>
<evidence type="ECO:0000313" key="4">
    <source>
        <dbReference type="EMBL" id="MBW5422285.1"/>
    </source>
</evidence>
<dbReference type="CDD" id="cd05907">
    <property type="entry name" value="VL_LC_FACS_like"/>
    <property type="match status" value="1"/>
</dbReference>
<dbReference type="InterPro" id="IPR000873">
    <property type="entry name" value="AMP-dep_synth/lig_dom"/>
</dbReference>
<dbReference type="Pfam" id="PF00501">
    <property type="entry name" value="AMP-binding"/>
    <property type="match status" value="1"/>
</dbReference>
<name>A0ABS6YLI9_9ACTN</name>
<dbReference type="InterPro" id="IPR020845">
    <property type="entry name" value="AMP-binding_CS"/>
</dbReference>
<evidence type="ECO:0000256" key="1">
    <source>
        <dbReference type="ARBA" id="ARBA00022741"/>
    </source>
</evidence>
<dbReference type="PANTHER" id="PTHR43272">
    <property type="entry name" value="LONG-CHAIN-FATTY-ACID--COA LIGASE"/>
    <property type="match status" value="1"/>
</dbReference>
<keyword evidence="5" id="KW-1185">Reference proteome</keyword>
<gene>
    <name evidence="4" type="ORF">GKQ77_12050</name>
</gene>
<reference evidence="4 5" key="1">
    <citation type="submission" date="2019-11" db="EMBL/GenBank/DDBJ databases">
        <authorList>
            <person name="Ay H."/>
        </authorList>
    </citation>
    <scope>NUCLEOTIDE SEQUENCE [LARGE SCALE GENOMIC DNA]</scope>
    <source>
        <strain evidence="4 5">BG9H</strain>
    </source>
</reference>
<dbReference type="EMBL" id="WMBF01000096">
    <property type="protein sequence ID" value="MBW5422285.1"/>
    <property type="molecule type" value="Genomic_DNA"/>
</dbReference>
<comment type="caution">
    <text evidence="4">The sequence shown here is derived from an EMBL/GenBank/DDBJ whole genome shotgun (WGS) entry which is preliminary data.</text>
</comment>
<dbReference type="PANTHER" id="PTHR43272:SF33">
    <property type="entry name" value="AMP-BINDING DOMAIN-CONTAINING PROTEIN-RELATED"/>
    <property type="match status" value="1"/>
</dbReference>
<dbReference type="Pfam" id="PF23562">
    <property type="entry name" value="AMP-binding_C_3"/>
    <property type="match status" value="1"/>
</dbReference>
<dbReference type="Proteomes" id="UP001197114">
    <property type="component" value="Unassembled WGS sequence"/>
</dbReference>
<evidence type="ECO:0000313" key="5">
    <source>
        <dbReference type="Proteomes" id="UP001197114"/>
    </source>
</evidence>
<dbReference type="PROSITE" id="PS00455">
    <property type="entry name" value="AMP_BINDING"/>
    <property type="match status" value="1"/>
</dbReference>
<dbReference type="RefSeq" id="WP_219688710.1">
    <property type="nucleotide sequence ID" value="NZ_WMBF01000096.1"/>
</dbReference>
<dbReference type="SUPFAM" id="SSF56801">
    <property type="entry name" value="Acetyl-CoA synthetase-like"/>
    <property type="match status" value="1"/>
</dbReference>